<sequence>MNAANKLIAMLLNTKVQAIAQHRAALTELRAAQEAEDPNHAVVAGLLGNVNEAAEAVRESKGQLKQAYRDAARQQQGQEQPTKAEQAFLLALNEFKARIAAIQGGAA</sequence>
<name>A0ABU6D1P2_9GAMM</name>
<dbReference type="RefSeq" id="WP_324697588.1">
    <property type="nucleotide sequence ID" value="NZ_JAYMYJ010000145.1"/>
</dbReference>
<dbReference type="EMBL" id="JAYMYJ010000145">
    <property type="protein sequence ID" value="MEB4592990.1"/>
    <property type="molecule type" value="Genomic_DNA"/>
</dbReference>
<proteinExistence type="predicted"/>
<dbReference type="Proteomes" id="UP001308005">
    <property type="component" value="Unassembled WGS sequence"/>
</dbReference>
<gene>
    <name evidence="1" type="ORF">VSS37_18565</name>
</gene>
<comment type="caution">
    <text evidence="1">The sequence shown here is derived from an EMBL/GenBank/DDBJ whole genome shotgun (WGS) entry which is preliminary data.</text>
</comment>
<reference evidence="2" key="1">
    <citation type="submission" date="2023-07" db="EMBL/GenBank/DDBJ databases">
        <title>The carbon used by Thiothrix.</title>
        <authorList>
            <person name="Chen L."/>
        </authorList>
    </citation>
    <scope>NUCLEOTIDE SEQUENCE [LARGE SCALE GENOMIC DNA]</scope>
</reference>
<accession>A0ABU6D1P2</accession>
<keyword evidence="2" id="KW-1185">Reference proteome</keyword>
<evidence type="ECO:0000313" key="1">
    <source>
        <dbReference type="EMBL" id="MEB4592990.1"/>
    </source>
</evidence>
<organism evidence="1 2">
    <name type="scientific">Candidatus Thiothrix phosphatis</name>
    <dbReference type="NCBI Taxonomy" id="3112415"/>
    <lineage>
        <taxon>Bacteria</taxon>
        <taxon>Pseudomonadati</taxon>
        <taxon>Pseudomonadota</taxon>
        <taxon>Gammaproteobacteria</taxon>
        <taxon>Thiotrichales</taxon>
        <taxon>Thiotrichaceae</taxon>
        <taxon>Thiothrix</taxon>
    </lineage>
</organism>
<evidence type="ECO:0000313" key="2">
    <source>
        <dbReference type="Proteomes" id="UP001308005"/>
    </source>
</evidence>
<protein>
    <submittedName>
        <fullName evidence="1">Uncharacterized protein</fullName>
    </submittedName>
</protein>